<dbReference type="Proteomes" id="UP000276254">
    <property type="component" value="Chromosome"/>
</dbReference>
<accession>A0A494TEQ1</accession>
<keyword evidence="2" id="KW-1185">Reference proteome</keyword>
<evidence type="ECO:0000313" key="1">
    <source>
        <dbReference type="EMBL" id="AYJ85752.1"/>
    </source>
</evidence>
<proteinExistence type="predicted"/>
<dbReference type="AlphaFoldDB" id="A0A494TEQ1"/>
<name>A0A494TEQ1_SPHPE</name>
<sequence>MPVESFDDRLAELRAHYSGAICDVMDSCIEDILLPADRMTLLADAAMFMVFIISTKIAAEQGAGADDRRALMAAYWPLEKAIKSDVPKLLMEFVDAVKAEARAPSCRVCGCTETTACVVAGKPNCHWVEPDLCSTCAEAPTVQ</sequence>
<dbReference type="OrthoDB" id="7563194at2"/>
<evidence type="ECO:0000313" key="2">
    <source>
        <dbReference type="Proteomes" id="UP000276254"/>
    </source>
</evidence>
<dbReference type="KEGG" id="spha:D3Y57_06935"/>
<dbReference type="EMBL" id="CP032829">
    <property type="protein sequence ID" value="AYJ85752.1"/>
    <property type="molecule type" value="Genomic_DNA"/>
</dbReference>
<reference evidence="1 2" key="1">
    <citation type="submission" date="2018-09" db="EMBL/GenBank/DDBJ databases">
        <title>Sphingomonas peninsula sp. nov., isolated from fildes peninsula, Antarctic soil.</title>
        <authorList>
            <person name="Yingchao G."/>
        </authorList>
    </citation>
    <scope>NUCLEOTIDE SEQUENCE [LARGE SCALE GENOMIC DNA]</scope>
    <source>
        <strain evidence="1 2">YZ-8</strain>
    </source>
</reference>
<organism evidence="1 2">
    <name type="scientific">Sphingomonas paeninsulae</name>
    <dbReference type="NCBI Taxonomy" id="2319844"/>
    <lineage>
        <taxon>Bacteria</taxon>
        <taxon>Pseudomonadati</taxon>
        <taxon>Pseudomonadota</taxon>
        <taxon>Alphaproteobacteria</taxon>
        <taxon>Sphingomonadales</taxon>
        <taxon>Sphingomonadaceae</taxon>
        <taxon>Sphingomonas</taxon>
    </lineage>
</organism>
<gene>
    <name evidence="1" type="ORF">D3Y57_06935</name>
</gene>
<protein>
    <submittedName>
        <fullName evidence="1">Uncharacterized protein</fullName>
    </submittedName>
</protein>